<dbReference type="AlphaFoldDB" id="A0A0S2SMW3"/>
<keyword evidence="1" id="KW-0472">Membrane</keyword>
<proteinExistence type="predicted"/>
<reference evidence="3 4" key="2">
    <citation type="journal article" date="2016" name="Genome Announc.">
        <title>Complete Genome Sequence of the Highly Virulent Aeromonas schubertii Strain WL1483, Isolated from Diseased Snakehead Fish (Channa argus) in China.</title>
        <authorList>
            <person name="Liu L."/>
            <person name="Li N."/>
            <person name="Zhang D."/>
            <person name="Fu X."/>
            <person name="Shi C."/>
            <person name="Lin Q."/>
            <person name="Hao G."/>
        </authorList>
    </citation>
    <scope>NUCLEOTIDE SEQUENCE [LARGE SCALE GENOMIC DNA]</scope>
    <source>
        <strain evidence="3 4">WL1483</strain>
    </source>
</reference>
<evidence type="ECO:0000256" key="1">
    <source>
        <dbReference type="SAM" id="Phobius"/>
    </source>
</evidence>
<evidence type="ECO:0000313" key="3">
    <source>
        <dbReference type="EMBL" id="ALP43085.1"/>
    </source>
</evidence>
<dbReference type="RefSeq" id="WP_235512949.1">
    <property type="nucleotide sequence ID" value="NZ_CP013067.1"/>
</dbReference>
<protein>
    <submittedName>
        <fullName evidence="3">Transporter</fullName>
    </submittedName>
</protein>
<evidence type="ECO:0000259" key="2">
    <source>
        <dbReference type="Pfam" id="PF05232"/>
    </source>
</evidence>
<dbReference type="Pfam" id="PF05232">
    <property type="entry name" value="BTP"/>
    <property type="match status" value="2"/>
</dbReference>
<feature type="transmembrane region" description="Helical" evidence="1">
    <location>
        <begin position="82"/>
        <end position="104"/>
    </location>
</feature>
<dbReference type="KEGG" id="asr:WL1483_3666"/>
<dbReference type="PATRIC" id="fig|652.5.peg.3531"/>
<sequence>MSTQLRSTGDRLRYLFLYEAIGLALVSPLISRVFDKEVAAVGSLAIFFSVVATGWTYGWNLLFDKALLCWCGRTDKRPRDRVLHALGYEASFMAFSLPCVMLWLDMGWWQALALDLGFVGFYLVYIILFTWAYDRIWPIPATLSPAGGLQMGEQNN</sequence>
<keyword evidence="1" id="KW-1133">Transmembrane helix</keyword>
<dbReference type="InterPro" id="IPR058208">
    <property type="entry name" value="PACE"/>
</dbReference>
<dbReference type="NCBIfam" id="NF033664">
    <property type="entry name" value="PACE_transport"/>
    <property type="match status" value="1"/>
</dbReference>
<gene>
    <name evidence="3" type="ORF">WL1483_3666</name>
</gene>
<feature type="transmembrane region" description="Helical" evidence="1">
    <location>
        <begin position="40"/>
        <end position="62"/>
    </location>
</feature>
<feature type="transmembrane region" description="Helical" evidence="1">
    <location>
        <begin position="110"/>
        <end position="133"/>
    </location>
</feature>
<dbReference type="InterPro" id="IPR007896">
    <property type="entry name" value="BTP_bacteria"/>
</dbReference>
<keyword evidence="1" id="KW-0812">Transmembrane</keyword>
<reference evidence="4" key="1">
    <citation type="submission" date="2015-10" db="EMBL/GenBank/DDBJ databases">
        <title>Complete Genome Sequence of Aeromonas schubertii strain WL1483.</title>
        <authorList>
            <person name="Liu L."/>
        </authorList>
    </citation>
    <scope>NUCLEOTIDE SEQUENCE [LARGE SCALE GENOMIC DNA]</scope>
    <source>
        <strain evidence="4">WL1483</strain>
    </source>
</reference>
<name>A0A0S2SMW3_9GAMM</name>
<accession>A0A0S2SMW3</accession>
<evidence type="ECO:0000313" key="4">
    <source>
        <dbReference type="Proteomes" id="UP000058114"/>
    </source>
</evidence>
<feature type="transmembrane region" description="Helical" evidence="1">
    <location>
        <begin position="12"/>
        <end position="34"/>
    </location>
</feature>
<feature type="domain" description="Chlorhexidine efflux transporter" evidence="2">
    <location>
        <begin position="78"/>
        <end position="138"/>
    </location>
</feature>
<feature type="domain" description="Chlorhexidine efflux transporter" evidence="2">
    <location>
        <begin position="6"/>
        <end position="66"/>
    </location>
</feature>
<dbReference type="Proteomes" id="UP000058114">
    <property type="component" value="Chromosome"/>
</dbReference>
<organism evidence="3 4">
    <name type="scientific">Aeromonas schubertii</name>
    <dbReference type="NCBI Taxonomy" id="652"/>
    <lineage>
        <taxon>Bacteria</taxon>
        <taxon>Pseudomonadati</taxon>
        <taxon>Pseudomonadota</taxon>
        <taxon>Gammaproteobacteria</taxon>
        <taxon>Aeromonadales</taxon>
        <taxon>Aeromonadaceae</taxon>
        <taxon>Aeromonas</taxon>
    </lineage>
</organism>
<dbReference type="EMBL" id="CP013067">
    <property type="protein sequence ID" value="ALP43085.1"/>
    <property type="molecule type" value="Genomic_DNA"/>
</dbReference>